<dbReference type="Gene3D" id="1.10.238.10">
    <property type="entry name" value="EF-hand"/>
    <property type="match status" value="1"/>
</dbReference>
<evidence type="ECO:0000256" key="2">
    <source>
        <dbReference type="ARBA" id="ARBA00022692"/>
    </source>
</evidence>
<feature type="compositionally biased region" description="Low complexity" evidence="6">
    <location>
        <begin position="116"/>
        <end position="125"/>
    </location>
</feature>
<dbReference type="PANTHER" id="PTHR10037:SF62">
    <property type="entry name" value="SODIUM CHANNEL PROTEIN 60E"/>
    <property type="match status" value="1"/>
</dbReference>
<accession>A0ABN9RWE3</accession>
<dbReference type="Proteomes" id="UP001189429">
    <property type="component" value="Unassembled WGS sequence"/>
</dbReference>
<keyword evidence="5 7" id="KW-0472">Membrane</keyword>
<keyword evidence="3" id="KW-0106">Calcium</keyword>
<dbReference type="InterPro" id="IPR002048">
    <property type="entry name" value="EF_hand_dom"/>
</dbReference>
<proteinExistence type="predicted"/>
<gene>
    <name evidence="9" type="ORF">PCOR1329_LOCUS23729</name>
</gene>
<feature type="domain" description="EF-hand" evidence="8">
    <location>
        <begin position="467"/>
        <end position="502"/>
    </location>
</feature>
<reference evidence="9" key="1">
    <citation type="submission" date="2023-10" db="EMBL/GenBank/DDBJ databases">
        <authorList>
            <person name="Chen Y."/>
            <person name="Shah S."/>
            <person name="Dougan E. K."/>
            <person name="Thang M."/>
            <person name="Chan C."/>
        </authorList>
    </citation>
    <scope>NUCLEOTIDE SEQUENCE [LARGE SCALE GENOMIC DNA]</scope>
</reference>
<dbReference type="SUPFAM" id="SSF47473">
    <property type="entry name" value="EF-hand"/>
    <property type="match status" value="1"/>
</dbReference>
<evidence type="ECO:0000259" key="8">
    <source>
        <dbReference type="PROSITE" id="PS50222"/>
    </source>
</evidence>
<sequence>MLGAAAPGQPPAPKGCPPARLTAAVPVEELRRLLRGDVEAVVRAELRAALGGSASGAWRARAASDEPRAGLQLRWKGATESDGGPDDAWASSEPQQPLMGSQGRRDMALSLPGTASPGVSGGSPQSVPPSTTPKSWMGLWHSSDQYDTLLQEDAPETFENMASEMMPGMGSPLTRVVRCLDALWSLREEPRTGWCAEVVQSNGFQAFFACVIATNAMVMVGNVNHDVQCFSAGNDKQNQWSALFDMCFLVLYCTELSFKLAVHRLYYFWNEDTAWNWLDFLLVMQSLIDFIMLGGGGGGGNTWMRTVRLFRIAKVLRILRVIRFFTQLHLIMSAIIGGMMSMLWSMVVFVLIFLMFSLYVVSAVATYLENDGDLRATASKELIENFGSVQICMLTLFSTISGGNDWMEYYDTLVPTGMPSSIFVLFVAFSQIALLNVVTGLFVESAIKLSEPDVHQKAEEQFQQDKEYARELKKLFEKADKDGSKRLSRDEFRAILDNGKLGHLFRFLGIDPAWSRRHLPLLFDSMVEQQQMDSQDWDTREVDPHTFVEKCMALRGAARSTEVWEIHDMLSRIQHTQEAIRCQLQGGHHLPLDPAAENVGSTSDPAYPPL</sequence>
<evidence type="ECO:0000256" key="6">
    <source>
        <dbReference type="SAM" id="MobiDB-lite"/>
    </source>
</evidence>
<dbReference type="SMART" id="SM00054">
    <property type="entry name" value="EFh"/>
    <property type="match status" value="1"/>
</dbReference>
<organism evidence="9 10">
    <name type="scientific">Prorocentrum cordatum</name>
    <dbReference type="NCBI Taxonomy" id="2364126"/>
    <lineage>
        <taxon>Eukaryota</taxon>
        <taxon>Sar</taxon>
        <taxon>Alveolata</taxon>
        <taxon>Dinophyceae</taxon>
        <taxon>Prorocentrales</taxon>
        <taxon>Prorocentraceae</taxon>
        <taxon>Prorocentrum</taxon>
    </lineage>
</organism>
<name>A0ABN9RWE3_9DINO</name>
<feature type="region of interest" description="Disordered" evidence="6">
    <location>
        <begin position="77"/>
        <end position="135"/>
    </location>
</feature>
<evidence type="ECO:0000256" key="7">
    <source>
        <dbReference type="SAM" id="Phobius"/>
    </source>
</evidence>
<dbReference type="Pfam" id="PF13405">
    <property type="entry name" value="EF-hand_6"/>
    <property type="match status" value="1"/>
</dbReference>
<evidence type="ECO:0000256" key="5">
    <source>
        <dbReference type="ARBA" id="ARBA00023136"/>
    </source>
</evidence>
<dbReference type="Pfam" id="PF00520">
    <property type="entry name" value="Ion_trans"/>
    <property type="match status" value="1"/>
</dbReference>
<feature type="transmembrane region" description="Helical" evidence="7">
    <location>
        <begin position="382"/>
        <end position="402"/>
    </location>
</feature>
<feature type="transmembrane region" description="Helical" evidence="7">
    <location>
        <begin position="242"/>
        <end position="262"/>
    </location>
</feature>
<keyword evidence="2 7" id="KW-0812">Transmembrane</keyword>
<feature type="region of interest" description="Disordered" evidence="6">
    <location>
        <begin position="53"/>
        <end position="72"/>
    </location>
</feature>
<feature type="transmembrane region" description="Helical" evidence="7">
    <location>
        <begin position="342"/>
        <end position="361"/>
    </location>
</feature>
<evidence type="ECO:0000256" key="1">
    <source>
        <dbReference type="ARBA" id="ARBA00004141"/>
    </source>
</evidence>
<feature type="transmembrane region" description="Helical" evidence="7">
    <location>
        <begin position="315"/>
        <end position="336"/>
    </location>
</feature>
<evidence type="ECO:0000256" key="4">
    <source>
        <dbReference type="ARBA" id="ARBA00022989"/>
    </source>
</evidence>
<keyword evidence="10" id="KW-1185">Reference proteome</keyword>
<dbReference type="Gene3D" id="1.20.120.350">
    <property type="entry name" value="Voltage-gated potassium channels. Chain C"/>
    <property type="match status" value="1"/>
</dbReference>
<dbReference type="InterPro" id="IPR018247">
    <property type="entry name" value="EF_Hand_1_Ca_BS"/>
</dbReference>
<evidence type="ECO:0000256" key="3">
    <source>
        <dbReference type="ARBA" id="ARBA00022837"/>
    </source>
</evidence>
<dbReference type="InterPro" id="IPR027359">
    <property type="entry name" value="Volt_channel_dom_sf"/>
</dbReference>
<evidence type="ECO:0000313" key="10">
    <source>
        <dbReference type="Proteomes" id="UP001189429"/>
    </source>
</evidence>
<dbReference type="InterPro" id="IPR005821">
    <property type="entry name" value="Ion_trans_dom"/>
</dbReference>
<keyword evidence="4 7" id="KW-1133">Transmembrane helix</keyword>
<evidence type="ECO:0000313" key="9">
    <source>
        <dbReference type="EMBL" id="CAK0822808.1"/>
    </source>
</evidence>
<dbReference type="PROSITE" id="PS50222">
    <property type="entry name" value="EF_HAND_2"/>
    <property type="match status" value="1"/>
</dbReference>
<protein>
    <recommendedName>
        <fullName evidence="8">EF-hand domain-containing protein</fullName>
    </recommendedName>
</protein>
<feature type="region of interest" description="Disordered" evidence="6">
    <location>
        <begin position="591"/>
        <end position="610"/>
    </location>
</feature>
<dbReference type="InterPro" id="IPR011992">
    <property type="entry name" value="EF-hand-dom_pair"/>
</dbReference>
<comment type="caution">
    <text evidence="9">The sequence shown here is derived from an EMBL/GenBank/DDBJ whole genome shotgun (WGS) entry which is preliminary data.</text>
</comment>
<feature type="transmembrane region" description="Helical" evidence="7">
    <location>
        <begin position="274"/>
        <end position="294"/>
    </location>
</feature>
<dbReference type="PROSITE" id="PS00018">
    <property type="entry name" value="EF_HAND_1"/>
    <property type="match status" value="1"/>
</dbReference>
<comment type="subcellular location">
    <subcellularLocation>
        <location evidence="1">Membrane</location>
        <topology evidence="1">Multi-pass membrane protein</topology>
    </subcellularLocation>
</comment>
<dbReference type="PANTHER" id="PTHR10037">
    <property type="entry name" value="VOLTAGE-GATED CATION CHANNEL CALCIUM AND SODIUM"/>
    <property type="match status" value="1"/>
</dbReference>
<dbReference type="Gene3D" id="1.10.287.70">
    <property type="match status" value="1"/>
</dbReference>
<dbReference type="InterPro" id="IPR043203">
    <property type="entry name" value="VGCC_Ca_Na"/>
</dbReference>
<feature type="transmembrane region" description="Helical" evidence="7">
    <location>
        <begin position="422"/>
        <end position="443"/>
    </location>
</feature>
<dbReference type="SUPFAM" id="SSF81324">
    <property type="entry name" value="Voltage-gated potassium channels"/>
    <property type="match status" value="1"/>
</dbReference>
<dbReference type="EMBL" id="CAUYUJ010008080">
    <property type="protein sequence ID" value="CAK0822808.1"/>
    <property type="molecule type" value="Genomic_DNA"/>
</dbReference>